<name>A0A1H5T072_NITMU</name>
<dbReference type="OrthoDB" id="9812790at2"/>
<accession>A0A1H5T072</accession>
<dbReference type="KEGG" id="nmu:Nmul_A0785"/>
<keyword evidence="4 5" id="KW-0687">Ribonucleoprotein</keyword>
<dbReference type="InterPro" id="IPR016082">
    <property type="entry name" value="Ribosomal_uL30_ferredoxin-like"/>
</dbReference>
<dbReference type="PANTHER" id="PTHR15892">
    <property type="entry name" value="MITOCHONDRIAL RIBOSOMAL PROTEIN L30"/>
    <property type="match status" value="1"/>
</dbReference>
<evidence type="ECO:0000256" key="2">
    <source>
        <dbReference type="ARBA" id="ARBA00011838"/>
    </source>
</evidence>
<evidence type="ECO:0000256" key="4">
    <source>
        <dbReference type="ARBA" id="ARBA00023274"/>
    </source>
</evidence>
<dbReference type="PIRSF" id="PIRSF002211">
    <property type="entry name" value="Ribosomal_L30_bac-type"/>
    <property type="match status" value="1"/>
</dbReference>
<dbReference type="EMBL" id="FNVK01000003">
    <property type="protein sequence ID" value="SEF56262.1"/>
    <property type="molecule type" value="Genomic_DNA"/>
</dbReference>
<dbReference type="GO" id="GO:0003735">
    <property type="term" value="F:structural constituent of ribosome"/>
    <property type="evidence" value="ECO:0007669"/>
    <property type="project" value="InterPro"/>
</dbReference>
<dbReference type="Pfam" id="PF00327">
    <property type="entry name" value="Ribosomal_L30"/>
    <property type="match status" value="1"/>
</dbReference>
<dbReference type="Proteomes" id="UP000236751">
    <property type="component" value="Unassembled WGS sequence"/>
</dbReference>
<dbReference type="SUPFAM" id="SSF55129">
    <property type="entry name" value="Ribosomal protein L30p/L7e"/>
    <property type="match status" value="1"/>
</dbReference>
<dbReference type="Gene3D" id="3.30.1390.20">
    <property type="entry name" value="Ribosomal protein L30, ferredoxin-like fold domain"/>
    <property type="match status" value="1"/>
</dbReference>
<dbReference type="NCBIfam" id="TIGR01308">
    <property type="entry name" value="rpmD_bact"/>
    <property type="match status" value="1"/>
</dbReference>
<comment type="similarity">
    <text evidence="1 5">Belongs to the universal ribosomal protein uL30 family.</text>
</comment>
<dbReference type="InterPro" id="IPR005996">
    <property type="entry name" value="Ribosomal_uL30_bac-type"/>
</dbReference>
<evidence type="ECO:0000256" key="1">
    <source>
        <dbReference type="ARBA" id="ARBA00007594"/>
    </source>
</evidence>
<dbReference type="CDD" id="cd01658">
    <property type="entry name" value="Ribosomal_L30"/>
    <property type="match status" value="1"/>
</dbReference>
<dbReference type="AlphaFoldDB" id="A0A1H5T072"/>
<organism evidence="7 8">
    <name type="scientific">Nitrosospira multiformis (strain ATCC 25196 / NCIMB 11849 / C 71)</name>
    <dbReference type="NCBI Taxonomy" id="323848"/>
    <lineage>
        <taxon>Bacteria</taxon>
        <taxon>Pseudomonadati</taxon>
        <taxon>Pseudomonadota</taxon>
        <taxon>Betaproteobacteria</taxon>
        <taxon>Nitrosomonadales</taxon>
        <taxon>Nitrosomonadaceae</taxon>
        <taxon>Nitrosospira</taxon>
    </lineage>
</organism>
<dbReference type="HAMAP" id="MF_01371_B">
    <property type="entry name" value="Ribosomal_uL30_B"/>
    <property type="match status" value="1"/>
</dbReference>
<evidence type="ECO:0000256" key="5">
    <source>
        <dbReference type="HAMAP-Rule" id="MF_01371"/>
    </source>
</evidence>
<proteinExistence type="inferred from homology"/>
<reference evidence="7 8" key="1">
    <citation type="submission" date="2016-10" db="EMBL/GenBank/DDBJ databases">
        <authorList>
            <person name="de Groot N.N."/>
        </authorList>
    </citation>
    <scope>NUCLEOTIDE SEQUENCE [LARGE SCALE GENOMIC DNA]</scope>
    <source>
        <strain evidence="7 8">Nl13</strain>
    </source>
</reference>
<dbReference type="RefSeq" id="WP_011380141.1">
    <property type="nucleotide sequence ID" value="NC_007614.1"/>
</dbReference>
<keyword evidence="3 5" id="KW-0689">Ribosomal protein</keyword>
<dbReference type="FunFam" id="3.30.1390.20:FF:000001">
    <property type="entry name" value="50S ribosomal protein L30"/>
    <property type="match status" value="1"/>
</dbReference>
<gene>
    <name evidence="5" type="primary">rpmD</name>
    <name evidence="7" type="ORF">SAMN05216403_103163</name>
</gene>
<evidence type="ECO:0000259" key="6">
    <source>
        <dbReference type="Pfam" id="PF00327"/>
    </source>
</evidence>
<evidence type="ECO:0000256" key="3">
    <source>
        <dbReference type="ARBA" id="ARBA00022980"/>
    </source>
</evidence>
<evidence type="ECO:0000313" key="7">
    <source>
        <dbReference type="EMBL" id="SEF56262.1"/>
    </source>
</evidence>
<sequence length="62" mass="6862">MTQNPKKIKVTLVKSLIGTKQAHRATARGLGLRHVNSSVEVEDTPAVRGMINNIYYLVKSEV</sequence>
<dbReference type="SMR" id="A0A1H5T072"/>
<feature type="domain" description="Large ribosomal subunit protein uL30-like ferredoxin-like fold" evidence="6">
    <location>
        <begin position="8"/>
        <end position="58"/>
    </location>
</feature>
<dbReference type="InterPro" id="IPR036919">
    <property type="entry name" value="Ribo_uL30_ferredoxin-like_sf"/>
</dbReference>
<dbReference type="GO" id="GO:0022625">
    <property type="term" value="C:cytosolic large ribosomal subunit"/>
    <property type="evidence" value="ECO:0007669"/>
    <property type="project" value="TreeGrafter"/>
</dbReference>
<protein>
    <recommendedName>
        <fullName evidence="5">Large ribosomal subunit protein uL30</fullName>
    </recommendedName>
</protein>
<evidence type="ECO:0000313" key="8">
    <source>
        <dbReference type="Proteomes" id="UP000236751"/>
    </source>
</evidence>
<dbReference type="PANTHER" id="PTHR15892:SF2">
    <property type="entry name" value="LARGE RIBOSOMAL SUBUNIT PROTEIN UL30M"/>
    <property type="match status" value="1"/>
</dbReference>
<comment type="subunit">
    <text evidence="2 5">Part of the 50S ribosomal subunit.</text>
</comment>
<dbReference type="GO" id="GO:0006412">
    <property type="term" value="P:translation"/>
    <property type="evidence" value="ECO:0007669"/>
    <property type="project" value="UniProtKB-UniRule"/>
</dbReference>